<keyword evidence="2" id="KW-1003">Cell membrane</keyword>
<evidence type="ECO:0000256" key="3">
    <source>
        <dbReference type="ARBA" id="ARBA00022692"/>
    </source>
</evidence>
<dbReference type="Pfam" id="PF13520">
    <property type="entry name" value="AA_permease_2"/>
    <property type="match status" value="1"/>
</dbReference>
<organism evidence="9 10">
    <name type="scientific">Brevibacillus reuszeri</name>
    <dbReference type="NCBI Taxonomy" id="54915"/>
    <lineage>
        <taxon>Bacteria</taxon>
        <taxon>Bacillati</taxon>
        <taxon>Bacillota</taxon>
        <taxon>Bacilli</taxon>
        <taxon>Bacillales</taxon>
        <taxon>Paenibacillaceae</taxon>
        <taxon>Brevibacillus</taxon>
    </lineage>
</organism>
<evidence type="ECO:0000256" key="1">
    <source>
        <dbReference type="ARBA" id="ARBA00004651"/>
    </source>
</evidence>
<dbReference type="PATRIC" id="fig|54915.3.peg.306"/>
<evidence type="ECO:0000256" key="5">
    <source>
        <dbReference type="ARBA" id="ARBA00023136"/>
    </source>
</evidence>
<reference evidence="9" key="2">
    <citation type="submission" date="2015-07" db="EMBL/GenBank/DDBJ databases">
        <title>MeaNS - Measles Nucleotide Surveillance Program.</title>
        <authorList>
            <person name="Tran T."/>
            <person name="Druce J."/>
        </authorList>
    </citation>
    <scope>NUCLEOTIDE SEQUENCE</scope>
    <source>
        <strain evidence="9">DSM 9887</strain>
    </source>
</reference>
<feature type="transmembrane region" description="Helical" evidence="7">
    <location>
        <begin position="299"/>
        <end position="324"/>
    </location>
</feature>
<dbReference type="GO" id="GO:0022857">
    <property type="term" value="F:transmembrane transporter activity"/>
    <property type="evidence" value="ECO:0007669"/>
    <property type="project" value="InterPro"/>
</dbReference>
<feature type="transmembrane region" description="Helical" evidence="7">
    <location>
        <begin position="354"/>
        <end position="373"/>
    </location>
</feature>
<keyword evidence="5 7" id="KW-0472">Membrane</keyword>
<reference evidence="10" key="1">
    <citation type="submission" date="2015-07" db="EMBL/GenBank/DDBJ databases">
        <title>Genome sequencing project for genomic taxonomy and phylogenomics of Bacillus-like bacteria.</title>
        <authorList>
            <person name="Liu B."/>
            <person name="Wang J."/>
            <person name="Zhu Y."/>
            <person name="Liu G."/>
            <person name="Chen Q."/>
            <person name="Chen Z."/>
            <person name="Lan J."/>
            <person name="Che J."/>
            <person name="Ge C."/>
            <person name="Shi H."/>
            <person name="Pan Z."/>
            <person name="Liu X."/>
        </authorList>
    </citation>
    <scope>NUCLEOTIDE SEQUENCE [LARGE SCALE GENOMIC DNA]</scope>
    <source>
        <strain evidence="10">DSM 9887</strain>
    </source>
</reference>
<proteinExistence type="predicted"/>
<evidence type="ECO:0000256" key="2">
    <source>
        <dbReference type="ARBA" id="ARBA00022475"/>
    </source>
</evidence>
<evidence type="ECO:0000256" key="4">
    <source>
        <dbReference type="ARBA" id="ARBA00022989"/>
    </source>
</evidence>
<dbReference type="EMBL" id="BJON01000025">
    <property type="protein sequence ID" value="GED72033.1"/>
    <property type="molecule type" value="Genomic_DNA"/>
</dbReference>
<dbReference type="STRING" id="54915.ADS79_33665"/>
<accession>A0A0K9YID4</accession>
<feature type="transmembrane region" description="Helical" evidence="7">
    <location>
        <begin position="379"/>
        <end position="399"/>
    </location>
</feature>
<feature type="transmembrane region" description="Helical" evidence="7">
    <location>
        <begin position="257"/>
        <end position="279"/>
    </location>
</feature>
<feature type="transmembrane region" description="Helical" evidence="7">
    <location>
        <begin position="436"/>
        <end position="453"/>
    </location>
</feature>
<dbReference type="RefSeq" id="WP_049742843.1">
    <property type="nucleotide sequence ID" value="NZ_BJON01000025.1"/>
</dbReference>
<name>A0A0K9YID4_9BACL</name>
<dbReference type="AlphaFoldDB" id="A0A0K9YID4"/>
<evidence type="ECO:0000256" key="7">
    <source>
        <dbReference type="SAM" id="Phobius"/>
    </source>
</evidence>
<dbReference type="Proteomes" id="UP000036834">
    <property type="component" value="Unassembled WGS sequence"/>
</dbReference>
<dbReference type="InterPro" id="IPR002293">
    <property type="entry name" value="AA/rel_permease1"/>
</dbReference>
<feature type="transmembrane region" description="Helical" evidence="7">
    <location>
        <begin position="38"/>
        <end position="58"/>
    </location>
</feature>
<dbReference type="Proteomes" id="UP000319578">
    <property type="component" value="Unassembled WGS sequence"/>
</dbReference>
<feature type="transmembrane region" description="Helical" evidence="7">
    <location>
        <begin position="214"/>
        <end position="236"/>
    </location>
</feature>
<dbReference type="InterPro" id="IPR050367">
    <property type="entry name" value="APC_superfamily"/>
</dbReference>
<dbReference type="EMBL" id="LGIQ01000020">
    <property type="protein sequence ID" value="KNB68431.1"/>
    <property type="molecule type" value="Genomic_DNA"/>
</dbReference>
<dbReference type="GO" id="GO:0005886">
    <property type="term" value="C:plasma membrane"/>
    <property type="evidence" value="ECO:0007669"/>
    <property type="project" value="UniProtKB-SubCell"/>
</dbReference>
<evidence type="ECO:0000313" key="11">
    <source>
        <dbReference type="Proteomes" id="UP000319578"/>
    </source>
</evidence>
<keyword evidence="11" id="KW-1185">Reference proteome</keyword>
<evidence type="ECO:0000313" key="9">
    <source>
        <dbReference type="EMBL" id="KNB68431.1"/>
    </source>
</evidence>
<sequence>MGSISSAELNQGNTETGHDTEKFGYKQELHRGLTLKDLIIYGLITMLPIAPIEVYGLVAGSSFGMVPFVYMIGIVAMVFTALSYNTMSREFPISGSVYSYVQRGLNPHVGFVTGWLIMIDYIMCPALLTGFAALWLNRIVPSIPIYLIILIFTIINTFIIARGITLTAIANRIFLAMELIILALFIFFAVKYVFIDGHGAGGFSLEPLFQADKMDLGFLATATSIAVLGFLGFDVISTLSEEVKNPVKTVGRATVSSLLIIGLLFVVQTYVAALAHPQYENLDPDMAMFDIAREVGGDWLYYTFIIVGVLAVGVANALAIQSAISRIIYSMSRDKLLPFSGVLGKIHPQYKTPFNATIFVGIVTLIVAVTVSIEAIVQLLNFGALTSFMLLNITVFAYFFIKKRQRGTKGFLKYCLLPAIGFSIIAFVWSGFDSKTFLVGFVWMAIGIILGAVKSKGYKEVPPTLRDV</sequence>
<reference evidence="8 11" key="3">
    <citation type="submission" date="2019-06" db="EMBL/GenBank/DDBJ databases">
        <title>Whole genome shotgun sequence of Brevibacillus reuszeri NBRC 15719.</title>
        <authorList>
            <person name="Hosoyama A."/>
            <person name="Uohara A."/>
            <person name="Ohji S."/>
            <person name="Ichikawa N."/>
        </authorList>
    </citation>
    <scope>NUCLEOTIDE SEQUENCE [LARGE SCALE GENOMIC DNA]</scope>
    <source>
        <strain evidence="8 11">NBRC 15719</strain>
    </source>
</reference>
<keyword evidence="4 7" id="KW-1133">Transmembrane helix</keyword>
<feature type="transmembrane region" description="Helical" evidence="7">
    <location>
        <begin position="143"/>
        <end position="161"/>
    </location>
</feature>
<protein>
    <submittedName>
        <fullName evidence="9">Porin</fullName>
    </submittedName>
</protein>
<keyword evidence="3 7" id="KW-0812">Transmembrane</keyword>
<dbReference type="PANTHER" id="PTHR42770:SF16">
    <property type="entry name" value="AMINO ACID PERMEASE"/>
    <property type="match status" value="1"/>
</dbReference>
<feature type="transmembrane region" description="Helical" evidence="7">
    <location>
        <begin position="64"/>
        <end position="87"/>
    </location>
</feature>
<feature type="transmembrane region" description="Helical" evidence="7">
    <location>
        <begin position="411"/>
        <end position="430"/>
    </location>
</feature>
<feature type="region of interest" description="Disordered" evidence="6">
    <location>
        <begin position="1"/>
        <end position="21"/>
    </location>
</feature>
<feature type="transmembrane region" description="Helical" evidence="7">
    <location>
        <begin position="108"/>
        <end position="137"/>
    </location>
</feature>
<dbReference type="PIRSF" id="PIRSF006060">
    <property type="entry name" value="AA_transporter"/>
    <property type="match status" value="1"/>
</dbReference>
<dbReference type="PANTHER" id="PTHR42770">
    <property type="entry name" value="AMINO ACID TRANSPORTER-RELATED"/>
    <property type="match status" value="1"/>
</dbReference>
<gene>
    <name evidence="9" type="ORF">ADS79_33665</name>
    <name evidence="8" type="ORF">BRE01_57350</name>
</gene>
<feature type="transmembrane region" description="Helical" evidence="7">
    <location>
        <begin position="173"/>
        <end position="194"/>
    </location>
</feature>
<dbReference type="Gene3D" id="1.20.1740.10">
    <property type="entry name" value="Amino acid/polyamine transporter I"/>
    <property type="match status" value="1"/>
</dbReference>
<evidence type="ECO:0000256" key="6">
    <source>
        <dbReference type="SAM" id="MobiDB-lite"/>
    </source>
</evidence>
<evidence type="ECO:0000313" key="8">
    <source>
        <dbReference type="EMBL" id="GED72033.1"/>
    </source>
</evidence>
<dbReference type="OrthoDB" id="9762947at2"/>
<comment type="subcellular location">
    <subcellularLocation>
        <location evidence="1">Cell membrane</location>
        <topology evidence="1">Multi-pass membrane protein</topology>
    </subcellularLocation>
</comment>
<evidence type="ECO:0000313" key="10">
    <source>
        <dbReference type="Proteomes" id="UP000036834"/>
    </source>
</evidence>
<feature type="compositionally biased region" description="Polar residues" evidence="6">
    <location>
        <begin position="1"/>
        <end position="15"/>
    </location>
</feature>
<comment type="caution">
    <text evidence="9">The sequence shown here is derived from an EMBL/GenBank/DDBJ whole genome shotgun (WGS) entry which is preliminary data.</text>
</comment>